<evidence type="ECO:0000256" key="2">
    <source>
        <dbReference type="ARBA" id="ARBA00004752"/>
    </source>
</evidence>
<evidence type="ECO:0000256" key="11">
    <source>
        <dbReference type="ARBA" id="ARBA00023136"/>
    </source>
</evidence>
<feature type="transmembrane region" description="Helical" evidence="22">
    <location>
        <begin position="144"/>
        <end position="160"/>
    </location>
</feature>
<gene>
    <name evidence="23" type="primary">spoVE</name>
    <name evidence="23" type="ORF">caldi_18480</name>
</gene>
<feature type="transmembrane region" description="Helical" evidence="22">
    <location>
        <begin position="166"/>
        <end position="183"/>
    </location>
</feature>
<dbReference type="PANTHER" id="PTHR30474">
    <property type="entry name" value="CELL CYCLE PROTEIN"/>
    <property type="match status" value="1"/>
</dbReference>
<dbReference type="KEGG" id="cmic:caldi_18480"/>
<dbReference type="PANTHER" id="PTHR30474:SF2">
    <property type="entry name" value="PEPTIDOGLYCAN GLYCOSYLTRANSFERASE FTSW-RELATED"/>
    <property type="match status" value="1"/>
</dbReference>
<keyword evidence="12" id="KW-0131">Cell cycle</keyword>
<evidence type="ECO:0000313" key="23">
    <source>
        <dbReference type="EMBL" id="BDG60758.1"/>
    </source>
</evidence>
<evidence type="ECO:0000256" key="15">
    <source>
        <dbReference type="ARBA" id="ARBA00033270"/>
    </source>
</evidence>
<dbReference type="EC" id="2.4.99.28" evidence="19"/>
<dbReference type="InterPro" id="IPR013437">
    <property type="entry name" value="FtsW"/>
</dbReference>
<comment type="function">
    <text evidence="21">Peptidoglycan polymerase that is essential for cell division.</text>
</comment>
<comment type="subcellular location">
    <subcellularLocation>
        <location evidence="1">Cell membrane</location>
        <topology evidence="1">Multi-pass membrane protein</topology>
    </subcellularLocation>
</comment>
<evidence type="ECO:0000256" key="1">
    <source>
        <dbReference type="ARBA" id="ARBA00004651"/>
    </source>
</evidence>
<dbReference type="NCBIfam" id="TIGR02614">
    <property type="entry name" value="ftsW"/>
    <property type="match status" value="1"/>
</dbReference>
<comment type="catalytic activity">
    <reaction evidence="20">
        <text>[GlcNAc-(1-&gt;4)-Mur2Ac(oyl-L-Ala-gamma-D-Glu-L-Lys-D-Ala-D-Ala)](n)-di-trans,octa-cis-undecaprenyl diphosphate + beta-D-GlcNAc-(1-&gt;4)-Mur2Ac(oyl-L-Ala-gamma-D-Glu-L-Lys-D-Ala-D-Ala)-di-trans,octa-cis-undecaprenyl diphosphate = [GlcNAc-(1-&gt;4)-Mur2Ac(oyl-L-Ala-gamma-D-Glu-L-Lys-D-Ala-D-Ala)](n+1)-di-trans,octa-cis-undecaprenyl diphosphate + di-trans,octa-cis-undecaprenyl diphosphate + H(+)</text>
        <dbReference type="Rhea" id="RHEA:23708"/>
        <dbReference type="Rhea" id="RHEA-COMP:9602"/>
        <dbReference type="Rhea" id="RHEA-COMP:9603"/>
        <dbReference type="ChEBI" id="CHEBI:15378"/>
        <dbReference type="ChEBI" id="CHEBI:58405"/>
        <dbReference type="ChEBI" id="CHEBI:60033"/>
        <dbReference type="ChEBI" id="CHEBI:78435"/>
        <dbReference type="EC" id="2.4.99.28"/>
    </reaction>
</comment>
<evidence type="ECO:0000256" key="12">
    <source>
        <dbReference type="ARBA" id="ARBA00023306"/>
    </source>
</evidence>
<comment type="similarity">
    <text evidence="16">Belongs to the SEDS family. FtsW subfamily.</text>
</comment>
<dbReference type="AlphaFoldDB" id="A0AA35CLS7"/>
<evidence type="ECO:0000256" key="20">
    <source>
        <dbReference type="ARBA" id="ARBA00049902"/>
    </source>
</evidence>
<feature type="transmembrane region" description="Helical" evidence="22">
    <location>
        <begin position="188"/>
        <end position="204"/>
    </location>
</feature>
<keyword evidence="11 22" id="KW-0472">Membrane</keyword>
<keyword evidence="9" id="KW-0573">Peptidoglycan synthesis</keyword>
<dbReference type="EMBL" id="AP025628">
    <property type="protein sequence ID" value="BDG60758.1"/>
    <property type="molecule type" value="Genomic_DNA"/>
</dbReference>
<keyword evidence="3" id="KW-1003">Cell membrane</keyword>
<dbReference type="GO" id="GO:0008955">
    <property type="term" value="F:peptidoglycan glycosyltransferase activity"/>
    <property type="evidence" value="ECO:0007669"/>
    <property type="project" value="UniProtKB-EC"/>
</dbReference>
<evidence type="ECO:0000256" key="3">
    <source>
        <dbReference type="ARBA" id="ARBA00022475"/>
    </source>
</evidence>
<feature type="transmembrane region" description="Helical" evidence="22">
    <location>
        <begin position="52"/>
        <end position="70"/>
    </location>
</feature>
<keyword evidence="6" id="KW-0808">Transferase</keyword>
<feature type="transmembrane region" description="Helical" evidence="22">
    <location>
        <begin position="12"/>
        <end position="32"/>
    </location>
</feature>
<accession>A0AA35CLS7</accession>
<name>A0AA35CLS7_9FIRM</name>
<evidence type="ECO:0000256" key="18">
    <source>
        <dbReference type="ARBA" id="ARBA00041418"/>
    </source>
</evidence>
<keyword evidence="7 22" id="KW-0812">Transmembrane</keyword>
<evidence type="ECO:0000256" key="8">
    <source>
        <dbReference type="ARBA" id="ARBA00022960"/>
    </source>
</evidence>
<evidence type="ECO:0000256" key="5">
    <source>
        <dbReference type="ARBA" id="ARBA00022676"/>
    </source>
</evidence>
<proteinExistence type="inferred from homology"/>
<dbReference type="GO" id="GO:0071555">
    <property type="term" value="P:cell wall organization"/>
    <property type="evidence" value="ECO:0007669"/>
    <property type="project" value="UniProtKB-KW"/>
</dbReference>
<evidence type="ECO:0000256" key="17">
    <source>
        <dbReference type="ARBA" id="ARBA00041185"/>
    </source>
</evidence>
<evidence type="ECO:0000256" key="13">
    <source>
        <dbReference type="ARBA" id="ARBA00023316"/>
    </source>
</evidence>
<dbReference type="GO" id="GO:0015648">
    <property type="term" value="F:lipid-linked peptidoglycan transporter activity"/>
    <property type="evidence" value="ECO:0007669"/>
    <property type="project" value="TreeGrafter"/>
</dbReference>
<dbReference type="GO" id="GO:0032153">
    <property type="term" value="C:cell division site"/>
    <property type="evidence" value="ECO:0007669"/>
    <property type="project" value="TreeGrafter"/>
</dbReference>
<dbReference type="GO" id="GO:0009252">
    <property type="term" value="P:peptidoglycan biosynthetic process"/>
    <property type="evidence" value="ECO:0007669"/>
    <property type="project" value="UniProtKB-KW"/>
</dbReference>
<evidence type="ECO:0000256" key="10">
    <source>
        <dbReference type="ARBA" id="ARBA00022989"/>
    </source>
</evidence>
<evidence type="ECO:0000256" key="19">
    <source>
        <dbReference type="ARBA" id="ARBA00044770"/>
    </source>
</evidence>
<evidence type="ECO:0000256" key="4">
    <source>
        <dbReference type="ARBA" id="ARBA00022618"/>
    </source>
</evidence>
<feature type="transmembrane region" description="Helical" evidence="22">
    <location>
        <begin position="79"/>
        <end position="99"/>
    </location>
</feature>
<feature type="transmembrane region" description="Helical" evidence="22">
    <location>
        <begin position="305"/>
        <end position="327"/>
    </location>
</feature>
<comment type="pathway">
    <text evidence="2">Cell wall biogenesis; peptidoglycan biosynthesis.</text>
</comment>
<evidence type="ECO:0000256" key="21">
    <source>
        <dbReference type="ARBA" id="ARBA00049966"/>
    </source>
</evidence>
<organism evidence="23 24">
    <name type="scientific">Caldinitratiruptor microaerophilus</name>
    <dbReference type="NCBI Taxonomy" id="671077"/>
    <lineage>
        <taxon>Bacteria</taxon>
        <taxon>Bacillati</taxon>
        <taxon>Bacillota</taxon>
        <taxon>Clostridia</taxon>
        <taxon>Eubacteriales</taxon>
        <taxon>Symbiobacteriaceae</taxon>
        <taxon>Caldinitratiruptor</taxon>
    </lineage>
</organism>
<evidence type="ECO:0000256" key="14">
    <source>
        <dbReference type="ARBA" id="ARBA00032370"/>
    </source>
</evidence>
<protein>
    <recommendedName>
        <fullName evidence="17">Probable peptidoglycan glycosyltransferase FtsW</fullName>
        <ecNumber evidence="19">2.4.99.28</ecNumber>
    </recommendedName>
    <alternativeName>
        <fullName evidence="18">Cell division protein FtsW</fullName>
    </alternativeName>
    <alternativeName>
        <fullName evidence="15">Cell wall polymerase</fullName>
    </alternativeName>
    <alternativeName>
        <fullName evidence="14">Peptidoglycan polymerase</fullName>
    </alternativeName>
</protein>
<dbReference type="GO" id="GO:0005886">
    <property type="term" value="C:plasma membrane"/>
    <property type="evidence" value="ECO:0007669"/>
    <property type="project" value="UniProtKB-SubCell"/>
</dbReference>
<keyword evidence="24" id="KW-1185">Reference proteome</keyword>
<dbReference type="RefSeq" id="WP_264841456.1">
    <property type="nucleotide sequence ID" value="NZ_AP025628.1"/>
</dbReference>
<keyword evidence="13" id="KW-0961">Cell wall biogenesis/degradation</keyword>
<evidence type="ECO:0000313" key="24">
    <source>
        <dbReference type="Proteomes" id="UP001163687"/>
    </source>
</evidence>
<reference evidence="23" key="1">
    <citation type="submission" date="2022-03" db="EMBL/GenBank/DDBJ databases">
        <title>Complete genome sequence of Caldinitratiruptor microaerophilus.</title>
        <authorList>
            <person name="Mukaiyama R."/>
            <person name="Nishiyama T."/>
            <person name="Ueda K."/>
        </authorList>
    </citation>
    <scope>NUCLEOTIDE SEQUENCE</scope>
    <source>
        <strain evidence="23">JCM 16183</strain>
    </source>
</reference>
<evidence type="ECO:0000256" key="6">
    <source>
        <dbReference type="ARBA" id="ARBA00022679"/>
    </source>
</evidence>
<evidence type="ECO:0000256" key="9">
    <source>
        <dbReference type="ARBA" id="ARBA00022984"/>
    </source>
</evidence>
<evidence type="ECO:0000256" key="7">
    <source>
        <dbReference type="ARBA" id="ARBA00022692"/>
    </source>
</evidence>
<dbReference type="InterPro" id="IPR001182">
    <property type="entry name" value="FtsW/RodA"/>
</dbReference>
<keyword evidence="8" id="KW-0133">Cell shape</keyword>
<evidence type="ECO:0000256" key="16">
    <source>
        <dbReference type="ARBA" id="ARBA00038053"/>
    </source>
</evidence>
<keyword evidence="5" id="KW-0328">Glycosyltransferase</keyword>
<keyword evidence="4" id="KW-0132">Cell division</keyword>
<dbReference type="Pfam" id="PF01098">
    <property type="entry name" value="FTSW_RODA_SPOVE"/>
    <property type="match status" value="1"/>
</dbReference>
<evidence type="ECO:0000256" key="22">
    <source>
        <dbReference type="SAM" id="Phobius"/>
    </source>
</evidence>
<feature type="transmembrane region" description="Helical" evidence="22">
    <location>
        <begin position="339"/>
        <end position="360"/>
    </location>
</feature>
<dbReference type="Proteomes" id="UP001163687">
    <property type="component" value="Chromosome"/>
</dbReference>
<keyword evidence="10 22" id="KW-1133">Transmembrane helix</keyword>
<dbReference type="GO" id="GO:0051301">
    <property type="term" value="P:cell division"/>
    <property type="evidence" value="ECO:0007669"/>
    <property type="project" value="UniProtKB-KW"/>
</dbReference>
<dbReference type="GO" id="GO:0008360">
    <property type="term" value="P:regulation of cell shape"/>
    <property type="evidence" value="ECO:0007669"/>
    <property type="project" value="UniProtKB-KW"/>
</dbReference>
<feature type="transmembrane region" description="Helical" evidence="22">
    <location>
        <begin position="264"/>
        <end position="293"/>
    </location>
</feature>
<sequence length="366" mass="39520">MIIERQRRDVDAGLVLAVGALLLLGIVMVFSASVARAAADLGDPFNYLKRQSLFAIGGLAVMWLVARVDYWHWARWSRIVLLVGIALLVVVLIPGVGMGRGDVRRWIGVGPLAFQPSEFMKFAIVVFMADYLARVGRLQSLRELLLPGAILGVVFVLIMLEPDLGTAISIAATVYVMLFAAGARPLHLGSLLAAGAAAATYYAFSADYRRARILNWLNPARDPLKESWQVLQGLYALGSGHLFGVGLGRSRQKYWYLPEPHTDYIFAIIGEELGFLGSLLVILLFLLFAWRGLRIAASAPDRFSCLLATGVTSMITLQAIINVAVVTASIPATGIPLPLLSYGGSALVVTLAGVGILLGVSRYTVR</sequence>